<reference evidence="2" key="1">
    <citation type="journal article" date="2021" name="Proc. Natl. Acad. Sci. U.S.A.">
        <title>A Catalog of Tens of Thousands of Viruses from Human Metagenomes Reveals Hidden Associations with Chronic Diseases.</title>
        <authorList>
            <person name="Tisza M.J."/>
            <person name="Buck C.B."/>
        </authorList>
    </citation>
    <scope>NUCLEOTIDE SEQUENCE</scope>
    <source>
        <strain evidence="2">CtlQ13</strain>
    </source>
</reference>
<organism evidence="2">
    <name type="scientific">Siphoviridae sp. ctlQ13</name>
    <dbReference type="NCBI Taxonomy" id="2825648"/>
    <lineage>
        <taxon>Viruses</taxon>
        <taxon>Duplodnaviria</taxon>
        <taxon>Heunggongvirae</taxon>
        <taxon>Uroviricota</taxon>
        <taxon>Caudoviricetes</taxon>
    </lineage>
</organism>
<feature type="region of interest" description="Disordered" evidence="1">
    <location>
        <begin position="1"/>
        <end position="22"/>
    </location>
</feature>
<protein>
    <submittedName>
        <fullName evidence="2">Large Terminase</fullName>
    </submittedName>
</protein>
<dbReference type="EMBL" id="BK015619">
    <property type="protein sequence ID" value="DAE16241.1"/>
    <property type="molecule type" value="Genomic_DNA"/>
</dbReference>
<dbReference type="SUPFAM" id="SSF52540">
    <property type="entry name" value="P-loop containing nucleoside triphosphate hydrolases"/>
    <property type="match status" value="1"/>
</dbReference>
<evidence type="ECO:0000256" key="1">
    <source>
        <dbReference type="SAM" id="MobiDB-lite"/>
    </source>
</evidence>
<proteinExistence type="predicted"/>
<accession>A0A8S5QBP7</accession>
<evidence type="ECO:0000313" key="2">
    <source>
        <dbReference type="EMBL" id="DAE16241.1"/>
    </source>
</evidence>
<dbReference type="Gene3D" id="3.40.50.300">
    <property type="entry name" value="P-loop containing nucleotide triphosphate hydrolases"/>
    <property type="match status" value="1"/>
</dbReference>
<name>A0A8S5QBP7_9CAUD</name>
<sequence length="511" mass="56267">MQQMSLRQSTTTQSHKPSSSSLEPRYCIYKPYTKSLAPLVIALAKEGGFEFAQWQIKALEILAAVDTDLQFIQRIFGLSVPRQNGKTTIVEWYIITLAMMFGYRILWTAHNYNTTVKTLEDFRNILGTKPNDEVRGIKYFNDALLRVSSKTAQESFTFKPQAEGKGEGFIAFSCRTKTANLGNTFDIIVVDEAQELLPEHVQALLPTTSSGPNKNPQFIYMGTPRRAGSPADKFDKMRSDTINNHGEIETSWIEYGLEEVGDVTDEERWYQAAPSLVEGITNITALRALRTQMDSLQFAQECLGVWLTPQELAGGAGAPLIDKETWQRCATSTPPQGAPSAYAVKFSVDGVYFAVCVAIKDGDSTHVELVDKRATIGGKQALAEFVTKRAQTVPVIIDGKAGAESLYRRVIDSVPEDNVTIPAAADLITANVDFVDAVNEGSITWFKPDSLDDSEEDELTKAVTESYKRPIGRTGGGGFDGERAAVVEAATLAAWAAKQYEDDEDEGEVFF</sequence>
<dbReference type="InterPro" id="IPR027417">
    <property type="entry name" value="P-loop_NTPase"/>
</dbReference>